<protein>
    <submittedName>
        <fullName evidence="2">Protein kinase family protein</fullName>
    </submittedName>
</protein>
<dbReference type="GeneID" id="92860503"/>
<dbReference type="OMA" id="YFTFYFP"/>
<organism evidence="3 4">
    <name type="scientific">Bacillus licheniformis</name>
    <dbReference type="NCBI Taxonomy" id="1402"/>
    <lineage>
        <taxon>Bacteria</taxon>
        <taxon>Bacillati</taxon>
        <taxon>Bacillota</taxon>
        <taxon>Bacilli</taxon>
        <taxon>Bacillales</taxon>
        <taxon>Bacillaceae</taxon>
        <taxon>Bacillus</taxon>
    </lineage>
</organism>
<dbReference type="Proteomes" id="UP000595038">
    <property type="component" value="Chromosome"/>
</dbReference>
<keyword evidence="2" id="KW-0418">Kinase</keyword>
<dbReference type="PANTHER" id="PTHR37171:SF1">
    <property type="entry name" value="SERINE_THREONINE-PROTEIN KINASE YRZF-RELATED"/>
    <property type="match status" value="1"/>
</dbReference>
<dbReference type="InterPro" id="IPR052396">
    <property type="entry name" value="Meiotic_Drive_Suppr_Kinase"/>
</dbReference>
<dbReference type="EMBL" id="NILC01000028">
    <property type="protein sequence ID" value="TWL23553.1"/>
    <property type="molecule type" value="Genomic_DNA"/>
</dbReference>
<dbReference type="SUPFAM" id="SSF56112">
    <property type="entry name" value="Protein kinase-like (PK-like)"/>
    <property type="match status" value="1"/>
</dbReference>
<evidence type="ECO:0000313" key="4">
    <source>
        <dbReference type="Proteomes" id="UP000435910"/>
    </source>
</evidence>
<dbReference type="InterPro" id="IPR011009">
    <property type="entry name" value="Kinase-like_dom_sf"/>
</dbReference>
<evidence type="ECO:0000313" key="2">
    <source>
        <dbReference type="EMBL" id="QPR74766.1"/>
    </source>
</evidence>
<dbReference type="Proteomes" id="UP000435910">
    <property type="component" value="Unassembled WGS sequence"/>
</dbReference>
<dbReference type="GO" id="GO:0016301">
    <property type="term" value="F:kinase activity"/>
    <property type="evidence" value="ECO:0007669"/>
    <property type="project" value="UniProtKB-KW"/>
</dbReference>
<gene>
    <name evidence="3" type="ORF">CHCC16736_1261</name>
    <name evidence="2" type="ORF">I6G80_11160</name>
</gene>
<feature type="binding site" evidence="1">
    <location>
        <position position="54"/>
    </location>
    <ligand>
        <name>ATP</name>
        <dbReference type="ChEBI" id="CHEBI:30616"/>
    </ligand>
</feature>
<dbReference type="InterPro" id="IPR017441">
    <property type="entry name" value="Protein_kinase_ATP_BS"/>
</dbReference>
<dbReference type="PROSITE" id="PS00107">
    <property type="entry name" value="PROTEIN_KINASE_ATP"/>
    <property type="match status" value="1"/>
</dbReference>
<name>A0A1Y0YRS6_BACLI</name>
<keyword evidence="1" id="KW-0067">ATP-binding</keyword>
<reference evidence="2 5" key="2">
    <citation type="submission" date="2020-12" db="EMBL/GenBank/DDBJ databases">
        <title>FDA dAtabase for Regulatory Grade micrObial Sequences (FDA-ARGOS): Supporting development and validation of Infectious Disease Dx tests.</title>
        <authorList>
            <person name="Nelson B."/>
            <person name="Plummer A."/>
            <person name="Tallon L."/>
            <person name="Sadzewicz L."/>
            <person name="Zhao X."/>
            <person name="Boylan J."/>
            <person name="Ott S."/>
            <person name="Bowen H."/>
            <person name="Vavikolanu K."/>
            <person name="Mehta A."/>
            <person name="Aluvathingal J."/>
            <person name="Nadendla S."/>
            <person name="Myers T."/>
            <person name="Yan Y."/>
            <person name="Sichtig H."/>
        </authorList>
    </citation>
    <scope>NUCLEOTIDE SEQUENCE [LARGE SCALE GENOMIC DNA]</scope>
    <source>
        <strain evidence="2 5">FDAARGOS_923</strain>
    </source>
</reference>
<proteinExistence type="predicted"/>
<reference evidence="3 4" key="1">
    <citation type="submission" date="2019-06" db="EMBL/GenBank/DDBJ databases">
        <title>Genome sequence analysis of &gt;100 Bacillus licheniformis strains suggests intrinsic resistance to this species.</title>
        <authorList>
            <person name="Wels M."/>
            <person name="Siezen R.J."/>
            <person name="Johansen E."/>
            <person name="Stuer-Lauridsen B."/>
            <person name="Bjerre K."/>
            <person name="Nielsen B.K.K."/>
        </authorList>
    </citation>
    <scope>NUCLEOTIDE SEQUENCE [LARGE SCALE GENOMIC DNA]</scope>
    <source>
        <strain evidence="3 4">BAC-16736</strain>
    </source>
</reference>
<dbReference type="GO" id="GO:0005524">
    <property type="term" value="F:ATP binding"/>
    <property type="evidence" value="ECO:0007669"/>
    <property type="project" value="UniProtKB-UniRule"/>
</dbReference>
<dbReference type="PANTHER" id="PTHR37171">
    <property type="entry name" value="SERINE/THREONINE-PROTEIN KINASE YRZF-RELATED"/>
    <property type="match status" value="1"/>
</dbReference>
<dbReference type="RefSeq" id="WP_003183988.1">
    <property type="nucleotide sequence ID" value="NZ_BEXU01000012.1"/>
</dbReference>
<dbReference type="EMBL" id="CP065647">
    <property type="protein sequence ID" value="QPR74766.1"/>
    <property type="molecule type" value="Genomic_DNA"/>
</dbReference>
<evidence type="ECO:0000313" key="3">
    <source>
        <dbReference type="EMBL" id="TWL23553.1"/>
    </source>
</evidence>
<evidence type="ECO:0000313" key="5">
    <source>
        <dbReference type="Proteomes" id="UP000595038"/>
    </source>
</evidence>
<sequence length="216" mass="25624">MKKAHTYAEAVKYDTKKKFNKLIQKPDDLELIGKGRSAYVFKLTEEGGREMALKVFFPEFKNIAAREAEIYKKLSDSNYYPDIYETGPSYILMEYIKGYTFYECLNKGIRIDDDMICEVDRALNDARRKGLNPSDIHLRNLILTPSGTIKVIDVARFLQTKECRQWDDLKTAYQTLYKKSRFPQRLPKMWMELIAYLYKKSWLQKQWASRKNKFHP</sequence>
<keyword evidence="1" id="KW-0547">Nucleotide-binding</keyword>
<dbReference type="AlphaFoldDB" id="A0A1Y0YRS6"/>
<keyword evidence="2" id="KW-0808">Transferase</keyword>
<evidence type="ECO:0000256" key="1">
    <source>
        <dbReference type="PROSITE-ProRule" id="PRU10141"/>
    </source>
</evidence>
<dbReference type="Gene3D" id="1.10.510.10">
    <property type="entry name" value="Transferase(Phosphotransferase) domain 1"/>
    <property type="match status" value="1"/>
</dbReference>
<accession>A0A1Y0YRS6</accession>